<dbReference type="PANTHER" id="PTHR30502:SF0">
    <property type="entry name" value="PHOSPHOENOLPYRUVATE CARBOXYLASE FAMILY PROTEIN"/>
    <property type="match status" value="1"/>
</dbReference>
<reference evidence="5" key="1">
    <citation type="submission" date="2020-02" db="EMBL/GenBank/DDBJ databases">
        <authorList>
            <person name="Meier V. D."/>
        </authorList>
    </citation>
    <scope>NUCLEOTIDE SEQUENCE</scope>
    <source>
        <strain evidence="5">AVDCRST_MAG26</strain>
    </source>
</reference>
<protein>
    <submittedName>
        <fullName evidence="5">2,4-dihydroxyhept-2-ene-1,7-dioic acid aldolase</fullName>
        <ecNumber evidence="5">4.1.2.52</ecNumber>
    </submittedName>
</protein>
<dbReference type="PANTHER" id="PTHR30502">
    <property type="entry name" value="2-KETO-3-DEOXY-L-RHAMNONATE ALDOLASE"/>
    <property type="match status" value="1"/>
</dbReference>
<keyword evidence="2" id="KW-0479">Metal-binding</keyword>
<feature type="domain" description="HpcH/HpaI aldolase/citrate lyase" evidence="4">
    <location>
        <begin position="21"/>
        <end position="232"/>
    </location>
</feature>
<accession>A0A6J4JPA3</accession>
<dbReference type="Gene3D" id="3.20.20.60">
    <property type="entry name" value="Phosphoenolpyruvate-binding domains"/>
    <property type="match status" value="1"/>
</dbReference>
<evidence type="ECO:0000259" key="4">
    <source>
        <dbReference type="Pfam" id="PF03328"/>
    </source>
</evidence>
<dbReference type="InterPro" id="IPR015813">
    <property type="entry name" value="Pyrv/PenolPyrv_kinase-like_dom"/>
</dbReference>
<dbReference type="GO" id="GO:0016832">
    <property type="term" value="F:aldehyde-lyase activity"/>
    <property type="evidence" value="ECO:0007669"/>
    <property type="project" value="TreeGrafter"/>
</dbReference>
<gene>
    <name evidence="5" type="ORF">AVDCRST_MAG26-3566</name>
</gene>
<evidence type="ECO:0000256" key="2">
    <source>
        <dbReference type="ARBA" id="ARBA00022723"/>
    </source>
</evidence>
<comment type="similarity">
    <text evidence="1">Belongs to the HpcH/HpaI aldolase family.</text>
</comment>
<dbReference type="InterPro" id="IPR040442">
    <property type="entry name" value="Pyrv_kinase-like_dom_sf"/>
</dbReference>
<dbReference type="InterPro" id="IPR005000">
    <property type="entry name" value="Aldolase/citrate-lyase_domain"/>
</dbReference>
<organism evidence="5">
    <name type="scientific">uncultured Chloroflexia bacterium</name>
    <dbReference type="NCBI Taxonomy" id="1672391"/>
    <lineage>
        <taxon>Bacteria</taxon>
        <taxon>Bacillati</taxon>
        <taxon>Chloroflexota</taxon>
        <taxon>Chloroflexia</taxon>
        <taxon>environmental samples</taxon>
    </lineage>
</organism>
<sequence>MNMVIDGALAVALREQCQMLGLFAGIPSPAMIEMAAFAGFDFVVIDNEHGPASIETTEHLIRAARSAGIVPIVRVSRADPAEILRSLDIGASGIQVPQINEAAQARLVVTAAKYPPAGNRGAAFSTRAAGWGFQGGAAHLERSNAQTLVITHIETVDAVRNLDEMLSVSGVDVLFIGPTDLSVSMGYPGRPDHPEVQQTIADCIRRITAAGKTAGLMLTAPQQWTRFVDLGARYLTFNVAALVGGAMRETVAATKGSP</sequence>
<dbReference type="EMBL" id="CADCTK010000834">
    <property type="protein sequence ID" value="CAA9283696.1"/>
    <property type="molecule type" value="Genomic_DNA"/>
</dbReference>
<dbReference type="EC" id="4.1.2.52" evidence="5"/>
<dbReference type="Pfam" id="PF03328">
    <property type="entry name" value="HpcH_HpaI"/>
    <property type="match status" value="1"/>
</dbReference>
<keyword evidence="3 5" id="KW-0456">Lyase</keyword>
<dbReference type="SUPFAM" id="SSF51621">
    <property type="entry name" value="Phosphoenolpyruvate/pyruvate domain"/>
    <property type="match status" value="1"/>
</dbReference>
<dbReference type="InterPro" id="IPR050251">
    <property type="entry name" value="HpcH-HpaI_aldolase"/>
</dbReference>
<dbReference type="GO" id="GO:0046872">
    <property type="term" value="F:metal ion binding"/>
    <property type="evidence" value="ECO:0007669"/>
    <property type="project" value="UniProtKB-KW"/>
</dbReference>
<dbReference type="GO" id="GO:0005737">
    <property type="term" value="C:cytoplasm"/>
    <property type="evidence" value="ECO:0007669"/>
    <property type="project" value="TreeGrafter"/>
</dbReference>
<proteinExistence type="inferred from homology"/>
<evidence type="ECO:0000256" key="3">
    <source>
        <dbReference type="ARBA" id="ARBA00023239"/>
    </source>
</evidence>
<evidence type="ECO:0000256" key="1">
    <source>
        <dbReference type="ARBA" id="ARBA00005568"/>
    </source>
</evidence>
<name>A0A6J4JPA3_9CHLR</name>
<evidence type="ECO:0000313" key="5">
    <source>
        <dbReference type="EMBL" id="CAA9283696.1"/>
    </source>
</evidence>
<dbReference type="AlphaFoldDB" id="A0A6J4JPA3"/>